<evidence type="ECO:0000256" key="2">
    <source>
        <dbReference type="ARBA" id="ARBA00006574"/>
    </source>
</evidence>
<keyword evidence="11" id="KW-1185">Reference proteome</keyword>
<proteinExistence type="inferred from homology"/>
<evidence type="ECO:0000256" key="3">
    <source>
        <dbReference type="ARBA" id="ARBA00022692"/>
    </source>
</evidence>
<organism evidence="10 11">
    <name type="scientific">Zostera marina</name>
    <name type="common">Eelgrass</name>
    <dbReference type="NCBI Taxonomy" id="29655"/>
    <lineage>
        <taxon>Eukaryota</taxon>
        <taxon>Viridiplantae</taxon>
        <taxon>Streptophyta</taxon>
        <taxon>Embryophyta</taxon>
        <taxon>Tracheophyta</taxon>
        <taxon>Spermatophyta</taxon>
        <taxon>Magnoliopsida</taxon>
        <taxon>Liliopsida</taxon>
        <taxon>Zosteraceae</taxon>
        <taxon>Zostera</taxon>
    </lineage>
</organism>
<feature type="transmembrane region" description="Helical" evidence="9">
    <location>
        <begin position="16"/>
        <end position="36"/>
    </location>
</feature>
<dbReference type="EMBL" id="LFYR01000391">
    <property type="protein sequence ID" value="KMZ74214.1"/>
    <property type="molecule type" value="Genomic_DNA"/>
</dbReference>
<dbReference type="AlphaFoldDB" id="A0A0K9PZ77"/>
<evidence type="ECO:0000256" key="7">
    <source>
        <dbReference type="ARBA" id="ARBA00023265"/>
    </source>
</evidence>
<evidence type="ECO:0000256" key="4">
    <source>
        <dbReference type="ARBA" id="ARBA00022821"/>
    </source>
</evidence>
<evidence type="ECO:0000313" key="11">
    <source>
        <dbReference type="Proteomes" id="UP000036987"/>
    </source>
</evidence>
<keyword evidence="3 8" id="KW-0812">Transmembrane</keyword>
<dbReference type="OMA" id="PVLMWIV"/>
<dbReference type="GO" id="GO:0005516">
    <property type="term" value="F:calmodulin binding"/>
    <property type="evidence" value="ECO:0007669"/>
    <property type="project" value="UniProtKB-KW"/>
</dbReference>
<evidence type="ECO:0000256" key="5">
    <source>
        <dbReference type="ARBA" id="ARBA00022989"/>
    </source>
</evidence>
<evidence type="ECO:0000256" key="9">
    <source>
        <dbReference type="SAM" id="Phobius"/>
    </source>
</evidence>
<dbReference type="GO" id="GO:0016020">
    <property type="term" value="C:membrane"/>
    <property type="evidence" value="ECO:0007669"/>
    <property type="project" value="UniProtKB-SubCell"/>
</dbReference>
<dbReference type="PANTHER" id="PTHR31942:SF126">
    <property type="entry name" value="MLO-LIKE PROTEIN"/>
    <property type="match status" value="1"/>
</dbReference>
<comment type="similarity">
    <text evidence="2 8">Belongs to the MLO family.</text>
</comment>
<feature type="transmembrane region" description="Helical" evidence="9">
    <location>
        <begin position="280"/>
        <end position="300"/>
    </location>
</feature>
<evidence type="ECO:0000256" key="6">
    <source>
        <dbReference type="ARBA" id="ARBA00023136"/>
    </source>
</evidence>
<dbReference type="PANTHER" id="PTHR31942">
    <property type="entry name" value="MLO-LIKE PROTEIN 1"/>
    <property type="match status" value="1"/>
</dbReference>
<keyword evidence="5 8" id="KW-1133">Transmembrane helix</keyword>
<comment type="subcellular location">
    <subcellularLocation>
        <location evidence="1 8">Membrane</location>
        <topology evidence="1 8">Multi-pass membrane protein</topology>
    </subcellularLocation>
</comment>
<feature type="transmembrane region" description="Helical" evidence="9">
    <location>
        <begin position="364"/>
        <end position="388"/>
    </location>
</feature>
<dbReference type="OrthoDB" id="1388414at2759"/>
<evidence type="ECO:0000313" key="10">
    <source>
        <dbReference type="EMBL" id="KMZ74214.1"/>
    </source>
</evidence>
<dbReference type="GO" id="GO:0006952">
    <property type="term" value="P:defense response"/>
    <property type="evidence" value="ECO:0007669"/>
    <property type="project" value="UniProtKB-KW"/>
</dbReference>
<dbReference type="Proteomes" id="UP000036987">
    <property type="component" value="Unassembled WGS sequence"/>
</dbReference>
<keyword evidence="8" id="KW-0112">Calmodulin-binding</keyword>
<dbReference type="InterPro" id="IPR004326">
    <property type="entry name" value="Mlo"/>
</dbReference>
<keyword evidence="6 8" id="KW-0472">Membrane</keyword>
<comment type="function">
    <text evidence="8">May be involved in modulation of pathogen defense and leaf cell death.</text>
</comment>
<name>A0A0K9PZ77_ZOSMR</name>
<dbReference type="STRING" id="29655.A0A0K9PZ77"/>
<comment type="caution">
    <text evidence="10">The sequence shown here is derived from an EMBL/GenBank/DDBJ whole genome shotgun (WGS) entry which is preliminary data.</text>
</comment>
<feature type="transmembrane region" description="Helical" evidence="9">
    <location>
        <begin position="306"/>
        <end position="328"/>
    </location>
</feature>
<evidence type="ECO:0000256" key="1">
    <source>
        <dbReference type="ARBA" id="ARBA00004141"/>
    </source>
</evidence>
<protein>
    <recommendedName>
        <fullName evidence="8">MLO-like protein</fullName>
    </recommendedName>
</protein>
<feature type="transmembrane region" description="Helical" evidence="9">
    <location>
        <begin position="62"/>
        <end position="80"/>
    </location>
</feature>
<evidence type="ECO:0000256" key="8">
    <source>
        <dbReference type="RuleBase" id="RU280816"/>
    </source>
</evidence>
<feature type="transmembrane region" description="Helical" evidence="9">
    <location>
        <begin position="155"/>
        <end position="176"/>
    </location>
</feature>
<keyword evidence="4 8" id="KW-0611">Plant defense</keyword>
<dbReference type="Pfam" id="PF03094">
    <property type="entry name" value="Mlo"/>
    <property type="match status" value="1"/>
</dbReference>
<comment type="domain">
    <text evidence="8">The C-terminus contains a calmodulin-binding domain, which binds calmodulin in a calcium-dependent fashion.</text>
</comment>
<gene>
    <name evidence="8" type="primary">MLO</name>
    <name evidence="10" type="ORF">ZOSMA_133G00630</name>
</gene>
<sequence length="553" mass="63493">MAAAADLRSLEETSTWAVAVVCFVLVAISIFIEKALHHLGKFLMIRQKRALYEALEKVKSELMLLGFISLLLTVGQNLIAEICVTTGVGNSWAPCSKTKSTVDSYDHDDDKISRRKLLQVIDHGRRFLAGGGGGVDMCVDKGKVPLISTDGINQLHVFIFVLAIFHILHSIATLLFGKLKMKSWKTWEEETETAEYEFSQDPERFRFARDTSFGRRHLSYWSKSSILIWIVCFFRQFATTVSKTDYLTLRHGFITAHLSPQSSMNFNFLKYIQRSLEEDFQVVVGISPVVWFFAVLFLLFNTHGWYSYYWLPFIPLIIILTVSVKLQVIITRMALRIMEHDDVVKGVPIVHPADNLFWFNRPKLLLNLIHFVLFQNAFQVAFFVWSWYEFGINSCFHEKMEIIVIIVTMGVVVQIVCSYITLPLYALVTQMGSNMKPVIFNERVATALRSWHHTARKHLKQTQKSDLIKSTSPVHLPQNHSHYSYAIEKLEDGKGTQNQFYSTEGTSSYYHSSNQGKSGMVEEMKIQAITEEMPKTTYSNFSFENTQAHEINR</sequence>
<accession>A0A0K9PZ77</accession>
<feature type="transmembrane region" description="Helical" evidence="9">
    <location>
        <begin position="400"/>
        <end position="428"/>
    </location>
</feature>
<reference evidence="11" key="1">
    <citation type="journal article" date="2016" name="Nature">
        <title>The genome of the seagrass Zostera marina reveals angiosperm adaptation to the sea.</title>
        <authorList>
            <person name="Olsen J.L."/>
            <person name="Rouze P."/>
            <person name="Verhelst B."/>
            <person name="Lin Y.-C."/>
            <person name="Bayer T."/>
            <person name="Collen J."/>
            <person name="Dattolo E."/>
            <person name="De Paoli E."/>
            <person name="Dittami S."/>
            <person name="Maumus F."/>
            <person name="Michel G."/>
            <person name="Kersting A."/>
            <person name="Lauritano C."/>
            <person name="Lohaus R."/>
            <person name="Toepel M."/>
            <person name="Tonon T."/>
            <person name="Vanneste K."/>
            <person name="Amirebrahimi M."/>
            <person name="Brakel J."/>
            <person name="Bostroem C."/>
            <person name="Chovatia M."/>
            <person name="Grimwood J."/>
            <person name="Jenkins J.W."/>
            <person name="Jueterbock A."/>
            <person name="Mraz A."/>
            <person name="Stam W.T."/>
            <person name="Tice H."/>
            <person name="Bornberg-Bauer E."/>
            <person name="Green P.J."/>
            <person name="Pearson G.A."/>
            <person name="Procaccini G."/>
            <person name="Duarte C.M."/>
            <person name="Schmutz J."/>
            <person name="Reusch T.B.H."/>
            <person name="Van de Peer Y."/>
        </authorList>
    </citation>
    <scope>NUCLEOTIDE SEQUENCE [LARGE SCALE GENOMIC DNA]</scope>
    <source>
        <strain evidence="11">cv. Finnish</strain>
    </source>
</reference>
<keyword evidence="7 8" id="KW-0568">Pathogenesis-related protein</keyword>